<evidence type="ECO:0000313" key="7">
    <source>
        <dbReference type="EMBL" id="CAF1723496.1"/>
    </source>
</evidence>
<dbReference type="GO" id="GO:0004674">
    <property type="term" value="F:protein serine/threonine kinase activity"/>
    <property type="evidence" value="ECO:0007669"/>
    <property type="project" value="UniProtKB-KW"/>
</dbReference>
<keyword evidence="3" id="KW-0547">Nucleotide-binding</keyword>
<organism evidence="7">
    <name type="scientific">Brassica napus</name>
    <name type="common">Rape</name>
    <dbReference type="NCBI Taxonomy" id="3708"/>
    <lineage>
        <taxon>Eukaryota</taxon>
        <taxon>Viridiplantae</taxon>
        <taxon>Streptophyta</taxon>
        <taxon>Embryophyta</taxon>
        <taxon>Tracheophyta</taxon>
        <taxon>Spermatophyta</taxon>
        <taxon>Magnoliopsida</taxon>
        <taxon>eudicotyledons</taxon>
        <taxon>Gunneridae</taxon>
        <taxon>Pentapetalae</taxon>
        <taxon>rosids</taxon>
        <taxon>malvids</taxon>
        <taxon>Brassicales</taxon>
        <taxon>Brassicaceae</taxon>
        <taxon>Brassiceae</taxon>
        <taxon>Brassica</taxon>
    </lineage>
</organism>
<dbReference type="PANTHER" id="PTHR43895">
    <property type="entry name" value="CALCIUM/CALMODULIN-DEPENDENT PROTEIN KINASE KINASE-RELATED"/>
    <property type="match status" value="1"/>
</dbReference>
<accession>A0A816IPE3</accession>
<dbReference type="SUPFAM" id="SSF56112">
    <property type="entry name" value="Protein kinase-like (PK-like)"/>
    <property type="match status" value="1"/>
</dbReference>
<dbReference type="PANTHER" id="PTHR43895:SF114">
    <property type="entry name" value="NON-SPECIFIC SERINE_THREONINE PROTEIN KINASE"/>
    <property type="match status" value="1"/>
</dbReference>
<dbReference type="GO" id="GO:0005524">
    <property type="term" value="F:ATP binding"/>
    <property type="evidence" value="ECO:0007669"/>
    <property type="project" value="UniProtKB-KW"/>
</dbReference>
<dbReference type="Pfam" id="PF00069">
    <property type="entry name" value="Pkinase"/>
    <property type="match status" value="1"/>
</dbReference>
<feature type="domain" description="Protein kinase" evidence="6">
    <location>
        <begin position="1"/>
        <end position="123"/>
    </location>
</feature>
<evidence type="ECO:0000259" key="6">
    <source>
        <dbReference type="PROSITE" id="PS50011"/>
    </source>
</evidence>
<evidence type="ECO:0000256" key="3">
    <source>
        <dbReference type="ARBA" id="ARBA00022741"/>
    </source>
</evidence>
<evidence type="ECO:0000256" key="4">
    <source>
        <dbReference type="ARBA" id="ARBA00022777"/>
    </source>
</evidence>
<dbReference type="Proteomes" id="UP001295469">
    <property type="component" value="Chromosome C09"/>
</dbReference>
<protein>
    <submittedName>
        <fullName evidence="7">(rape) hypothetical protein</fullName>
    </submittedName>
</protein>
<dbReference type="Gene3D" id="1.10.510.10">
    <property type="entry name" value="Transferase(Phosphotransferase) domain 1"/>
    <property type="match status" value="1"/>
</dbReference>
<dbReference type="EMBL" id="HG994373">
    <property type="protein sequence ID" value="CAF1723496.1"/>
    <property type="molecule type" value="Genomic_DNA"/>
</dbReference>
<sequence>MGTTAFLTMNKDRVEPRVELRAGFVMKVLVNQKLGSTFTSLPMELIVNGVYHRDLKVVSFADNQQSFQTKSDFDCFYCQLQPKNLLLHSQGNLKISDFGLSALPEQGVTILKTTCGTPNYDAR</sequence>
<evidence type="ECO:0000256" key="2">
    <source>
        <dbReference type="ARBA" id="ARBA00022679"/>
    </source>
</evidence>
<evidence type="ECO:0000256" key="1">
    <source>
        <dbReference type="ARBA" id="ARBA00022527"/>
    </source>
</evidence>
<reference evidence="7" key="1">
    <citation type="submission" date="2021-01" db="EMBL/GenBank/DDBJ databases">
        <authorList>
            <consortium name="Genoscope - CEA"/>
            <person name="William W."/>
        </authorList>
    </citation>
    <scope>NUCLEOTIDE SEQUENCE</scope>
</reference>
<name>A0A816IPE3_BRANA</name>
<keyword evidence="1" id="KW-0723">Serine/threonine-protein kinase</keyword>
<dbReference type="PROSITE" id="PS50011">
    <property type="entry name" value="PROTEIN_KINASE_DOM"/>
    <property type="match status" value="1"/>
</dbReference>
<dbReference type="InterPro" id="IPR000719">
    <property type="entry name" value="Prot_kinase_dom"/>
</dbReference>
<gene>
    <name evidence="7" type="ORF">DARMORV10_C09P20490.1</name>
</gene>
<keyword evidence="5" id="KW-0067">ATP-binding</keyword>
<keyword evidence="2" id="KW-0808">Transferase</keyword>
<proteinExistence type="predicted"/>
<keyword evidence="4" id="KW-0418">Kinase</keyword>
<dbReference type="InterPro" id="IPR011009">
    <property type="entry name" value="Kinase-like_dom_sf"/>
</dbReference>
<dbReference type="AlphaFoldDB" id="A0A816IPE3"/>
<evidence type="ECO:0000256" key="5">
    <source>
        <dbReference type="ARBA" id="ARBA00022840"/>
    </source>
</evidence>